<protein>
    <submittedName>
        <fullName evidence="2">Uncharacterized protein</fullName>
    </submittedName>
</protein>
<organism evidence="2 3">
    <name type="scientific">Austropuccinia psidii MF-1</name>
    <dbReference type="NCBI Taxonomy" id="1389203"/>
    <lineage>
        <taxon>Eukaryota</taxon>
        <taxon>Fungi</taxon>
        <taxon>Dikarya</taxon>
        <taxon>Basidiomycota</taxon>
        <taxon>Pucciniomycotina</taxon>
        <taxon>Pucciniomycetes</taxon>
        <taxon>Pucciniales</taxon>
        <taxon>Sphaerophragmiaceae</taxon>
        <taxon>Austropuccinia</taxon>
    </lineage>
</organism>
<gene>
    <name evidence="2" type="ORF">O181_034720</name>
</gene>
<feature type="compositionally biased region" description="Basic and acidic residues" evidence="1">
    <location>
        <begin position="183"/>
        <end position="192"/>
    </location>
</feature>
<evidence type="ECO:0000313" key="2">
    <source>
        <dbReference type="EMBL" id="MBW0495005.1"/>
    </source>
</evidence>
<sequence>MEDARTLTSSQSLATTFQNFIESPEADITDIPFVRPEFFPTGNNKNIPVSIEDLVYGGKAAVVGTSAKYFDRQNELISSSKEAHGPRKDRGSSEGLNTHVLERTPPTDKSLVQKIKHFVRGPEEEVVPRKGHKPGWKLPKPQQEKVRLKKCQKRESKRQRTIRRASKRERERQFQSGRSLTHRNTEFPRKRR</sequence>
<feature type="compositionally biased region" description="Basic and acidic residues" evidence="1">
    <location>
        <begin position="81"/>
        <end position="92"/>
    </location>
</feature>
<evidence type="ECO:0000313" key="3">
    <source>
        <dbReference type="Proteomes" id="UP000765509"/>
    </source>
</evidence>
<proteinExistence type="predicted"/>
<keyword evidence="3" id="KW-1185">Reference proteome</keyword>
<reference evidence="2" key="1">
    <citation type="submission" date="2021-03" db="EMBL/GenBank/DDBJ databases">
        <title>Draft genome sequence of rust myrtle Austropuccinia psidii MF-1, a brazilian biotype.</title>
        <authorList>
            <person name="Quecine M.C."/>
            <person name="Pachon D.M.R."/>
            <person name="Bonatelli M.L."/>
            <person name="Correr F.H."/>
            <person name="Franceschini L.M."/>
            <person name="Leite T.F."/>
            <person name="Margarido G.R.A."/>
            <person name="Almeida C.A."/>
            <person name="Ferrarezi J.A."/>
            <person name="Labate C.A."/>
        </authorList>
    </citation>
    <scope>NUCLEOTIDE SEQUENCE</scope>
    <source>
        <strain evidence="2">MF-1</strain>
    </source>
</reference>
<dbReference type="AlphaFoldDB" id="A0A9Q3D5J0"/>
<feature type="compositionally biased region" description="Basic residues" evidence="1">
    <location>
        <begin position="147"/>
        <end position="167"/>
    </location>
</feature>
<comment type="caution">
    <text evidence="2">The sequence shown here is derived from an EMBL/GenBank/DDBJ whole genome shotgun (WGS) entry which is preliminary data.</text>
</comment>
<dbReference type="EMBL" id="AVOT02012868">
    <property type="protein sequence ID" value="MBW0495005.1"/>
    <property type="molecule type" value="Genomic_DNA"/>
</dbReference>
<accession>A0A9Q3D5J0</accession>
<evidence type="ECO:0000256" key="1">
    <source>
        <dbReference type="SAM" id="MobiDB-lite"/>
    </source>
</evidence>
<feature type="region of interest" description="Disordered" evidence="1">
    <location>
        <begin position="77"/>
        <end position="192"/>
    </location>
</feature>
<dbReference type="Proteomes" id="UP000765509">
    <property type="component" value="Unassembled WGS sequence"/>
</dbReference>
<name>A0A9Q3D5J0_9BASI</name>